<protein>
    <recommendedName>
        <fullName evidence="4">Dolichyl-phosphate-mannose-protein mannosyltransferase</fullName>
    </recommendedName>
</protein>
<keyword evidence="1" id="KW-0472">Membrane</keyword>
<reference evidence="2 3" key="1">
    <citation type="submission" date="2015-03" db="EMBL/GenBank/DDBJ databases">
        <title>Draft genome sequence of Luteibacter yeojuensis strain SU11.</title>
        <authorList>
            <person name="Sulaiman J."/>
            <person name="Priya K."/>
            <person name="Chan K.-G."/>
        </authorList>
    </citation>
    <scope>NUCLEOTIDE SEQUENCE [LARGE SCALE GENOMIC DNA]</scope>
    <source>
        <strain evidence="2 3">SU11</strain>
    </source>
</reference>
<sequence>MRDAEAIYTPSRRVRIEVAITCLATALALALRWYYVVHAQVYQPLRDHSEFGGAAEYYRYAWNLFQHHVFSSSYMDDPRAVPDTFRDPGYPAYIAAFMALTSSYDEWYAAVLLSQAVLGALSVACIVLALRGKVPNWLLAGIALLAACWPHSVAMPSYVLSENVTTFTWALSALLLREAADRRSLPFSIGAGVALAAASLTNAVLAPLVIFLVLVLALKKAMPRHLLAGLVIATLLPLAAWGVRNSQVPAVMTSSYRAEVNLVQGSWPSYHIVTQLYTRHDPRGVQAASVINAEIDLLHDDPVAGLRQLAARMGRAPGTYAAWYLSKPALLWGWQIGLGAGGMYIYPTRFSPFITQPAWRAVDAIAFITNGLLAALALLGVGLCLWKKTTSVPMLVFAVTAAWVTLVYSVLQADPRYSIPFRGAEFALAGFAAWMAARAIRRRSTASPE</sequence>
<dbReference type="AlphaFoldDB" id="A0A0F3KIE9"/>
<feature type="transmembrane region" description="Helical" evidence="1">
    <location>
        <begin position="16"/>
        <end position="35"/>
    </location>
</feature>
<evidence type="ECO:0000256" key="1">
    <source>
        <dbReference type="SAM" id="Phobius"/>
    </source>
</evidence>
<dbReference type="Proteomes" id="UP000033651">
    <property type="component" value="Unassembled WGS sequence"/>
</dbReference>
<proteinExistence type="predicted"/>
<organism evidence="2 3">
    <name type="scientific">Luteibacter yeojuensis</name>
    <dbReference type="NCBI Taxonomy" id="345309"/>
    <lineage>
        <taxon>Bacteria</taxon>
        <taxon>Pseudomonadati</taxon>
        <taxon>Pseudomonadota</taxon>
        <taxon>Gammaproteobacteria</taxon>
        <taxon>Lysobacterales</taxon>
        <taxon>Rhodanobacteraceae</taxon>
        <taxon>Luteibacter</taxon>
    </lineage>
</organism>
<feature type="transmembrane region" description="Helical" evidence="1">
    <location>
        <begin position="392"/>
        <end position="411"/>
    </location>
</feature>
<gene>
    <name evidence="2" type="ORF">VI08_14390</name>
</gene>
<keyword evidence="3" id="KW-1185">Reference proteome</keyword>
<evidence type="ECO:0000313" key="3">
    <source>
        <dbReference type="Proteomes" id="UP000033651"/>
    </source>
</evidence>
<dbReference type="PATRIC" id="fig|345309.4.peg.2481"/>
<dbReference type="EMBL" id="JZRB01000030">
    <property type="protein sequence ID" value="KJV30931.1"/>
    <property type="molecule type" value="Genomic_DNA"/>
</dbReference>
<feature type="transmembrane region" description="Helical" evidence="1">
    <location>
        <begin position="364"/>
        <end position="385"/>
    </location>
</feature>
<feature type="transmembrane region" description="Helical" evidence="1">
    <location>
        <begin position="107"/>
        <end position="130"/>
    </location>
</feature>
<accession>A0A0F3KIE9</accession>
<keyword evidence="1" id="KW-1133">Transmembrane helix</keyword>
<feature type="transmembrane region" description="Helical" evidence="1">
    <location>
        <begin position="417"/>
        <end position="437"/>
    </location>
</feature>
<evidence type="ECO:0000313" key="2">
    <source>
        <dbReference type="EMBL" id="KJV30931.1"/>
    </source>
</evidence>
<name>A0A0F3KIE9_9GAMM</name>
<keyword evidence="1" id="KW-0812">Transmembrane</keyword>
<feature type="transmembrane region" description="Helical" evidence="1">
    <location>
        <begin position="193"/>
        <end position="218"/>
    </location>
</feature>
<feature type="transmembrane region" description="Helical" evidence="1">
    <location>
        <begin position="137"/>
        <end position="159"/>
    </location>
</feature>
<evidence type="ECO:0008006" key="4">
    <source>
        <dbReference type="Google" id="ProtNLM"/>
    </source>
</evidence>
<comment type="caution">
    <text evidence="2">The sequence shown here is derived from an EMBL/GenBank/DDBJ whole genome shotgun (WGS) entry which is preliminary data.</text>
</comment>